<feature type="compositionally biased region" description="Basic and acidic residues" evidence="3">
    <location>
        <begin position="131"/>
        <end position="150"/>
    </location>
</feature>
<dbReference type="STRING" id="70448.Q00YQ7"/>
<feature type="compositionally biased region" description="Basic and acidic residues" evidence="3">
    <location>
        <begin position="67"/>
        <end position="82"/>
    </location>
</feature>
<comment type="subcellular location">
    <subcellularLocation>
        <location evidence="1">Nucleus</location>
    </subcellularLocation>
</comment>
<keyword evidence="6" id="KW-1185">Reference proteome</keyword>
<reference evidence="5 6" key="2">
    <citation type="journal article" date="2014" name="BMC Genomics">
        <title>An improved genome of the model marine alga Ostreococcus tauri unfolds by assessing Illumina de novo assemblies.</title>
        <authorList>
            <person name="Blanc-Mathieu R."/>
            <person name="Verhelst B."/>
            <person name="Derelle E."/>
            <person name="Rombauts S."/>
            <person name="Bouget F.Y."/>
            <person name="Carre I."/>
            <person name="Chateau A."/>
            <person name="Eyre-Walker A."/>
            <person name="Grimsley N."/>
            <person name="Moreau H."/>
            <person name="Piegu B."/>
            <person name="Rivals E."/>
            <person name="Schackwitz W."/>
            <person name="Van de Peer Y."/>
            <person name="Piganeau G."/>
        </authorList>
    </citation>
    <scope>NUCLEOTIDE SEQUENCE [LARGE SCALE GENOMIC DNA]</scope>
    <source>
        <strain evidence="6">OTTH 0595 / CCAP 157/2 / RCC745</strain>
    </source>
</reference>
<gene>
    <name evidence="5" type="ORF">OT_ostta11g02290</name>
</gene>
<proteinExistence type="predicted"/>
<dbReference type="Pfam" id="PF10187">
    <property type="entry name" value="FAM192A_Fyv6_N"/>
    <property type="match status" value="1"/>
</dbReference>
<feature type="domain" description="FAM192A/Fyv6 N-terminal" evidence="4">
    <location>
        <begin position="77"/>
        <end position="150"/>
    </location>
</feature>
<dbReference type="GeneID" id="9835881"/>
<organism evidence="5 6">
    <name type="scientific">Ostreococcus tauri</name>
    <name type="common">Marine green alga</name>
    <dbReference type="NCBI Taxonomy" id="70448"/>
    <lineage>
        <taxon>Eukaryota</taxon>
        <taxon>Viridiplantae</taxon>
        <taxon>Chlorophyta</taxon>
        <taxon>Mamiellophyceae</taxon>
        <taxon>Mamiellales</taxon>
        <taxon>Bathycoccaceae</taxon>
        <taxon>Ostreococcus</taxon>
    </lineage>
</organism>
<accession>Q00YQ7</accession>
<feature type="region of interest" description="Disordered" evidence="3">
    <location>
        <begin position="1"/>
        <end position="82"/>
    </location>
</feature>
<feature type="compositionally biased region" description="Basic and acidic residues" evidence="3">
    <location>
        <begin position="17"/>
        <end position="32"/>
    </location>
</feature>
<dbReference type="PANTHER" id="PTHR13495:SF0">
    <property type="entry name" value="PSME3-INTERACTING PROTEIN"/>
    <property type="match status" value="1"/>
</dbReference>
<evidence type="ECO:0000259" key="4">
    <source>
        <dbReference type="Pfam" id="PF10187"/>
    </source>
</evidence>
<evidence type="ECO:0000256" key="3">
    <source>
        <dbReference type="SAM" id="MobiDB-lite"/>
    </source>
</evidence>
<feature type="region of interest" description="Disordered" evidence="3">
    <location>
        <begin position="190"/>
        <end position="224"/>
    </location>
</feature>
<dbReference type="InterPro" id="IPR039845">
    <property type="entry name" value="FAM192A"/>
</dbReference>
<dbReference type="KEGG" id="ota:OT_ostta11g02290"/>
<reference evidence="6" key="1">
    <citation type="journal article" date="2006" name="Proc. Natl. Acad. Sci. U.S.A.">
        <title>Genome analysis of the smallest free-living eukaryote Ostreococcus tauri unveils many unique features.</title>
        <authorList>
            <person name="Derelle E."/>
            <person name="Ferraz C."/>
            <person name="Rombauts S."/>
            <person name="Rouze P."/>
            <person name="Worden A.Z."/>
            <person name="Robbens S."/>
            <person name="Partensky F."/>
            <person name="Degroeve S."/>
            <person name="Echeynie S."/>
            <person name="Cooke R."/>
            <person name="Saeys Y."/>
            <person name="Wuyts J."/>
            <person name="Jabbari K."/>
            <person name="Bowler C."/>
            <person name="Panaud O."/>
            <person name="Piegu B."/>
            <person name="Ball S.G."/>
            <person name="Ral J.-P."/>
            <person name="Bouget F.-Y."/>
            <person name="Piganeau G."/>
            <person name="De Baets B."/>
            <person name="Picard A."/>
            <person name="Delseny M."/>
            <person name="Demaille J."/>
            <person name="Van de Peer Y."/>
            <person name="Moreau H."/>
        </authorList>
    </citation>
    <scope>NUCLEOTIDE SEQUENCE [LARGE SCALE GENOMIC DNA]</scope>
    <source>
        <strain evidence="6">OTTH 0595 / CCAP 157/2 / RCC745</strain>
    </source>
</reference>
<dbReference type="EMBL" id="CAID01000011">
    <property type="protein sequence ID" value="CAL55852.1"/>
    <property type="molecule type" value="Genomic_DNA"/>
</dbReference>
<protein>
    <submittedName>
        <fullName evidence="5">NEFA-interacting nuclear protein NIP30,N-terminal</fullName>
    </submittedName>
</protein>
<dbReference type="RefSeq" id="XP_003082049.1">
    <property type="nucleotide sequence ID" value="XM_003082001.1"/>
</dbReference>
<dbReference type="InterPro" id="IPR019331">
    <property type="entry name" value="FAM192A/Fyv6_N"/>
</dbReference>
<feature type="region of interest" description="Disordered" evidence="3">
    <location>
        <begin position="131"/>
        <end position="177"/>
    </location>
</feature>
<dbReference type="OrthoDB" id="75807at2759"/>
<evidence type="ECO:0000256" key="2">
    <source>
        <dbReference type="ARBA" id="ARBA00023242"/>
    </source>
</evidence>
<evidence type="ECO:0000256" key="1">
    <source>
        <dbReference type="ARBA" id="ARBA00004123"/>
    </source>
</evidence>
<comment type="caution">
    <text evidence="5">The sequence shown here is derived from an EMBL/GenBank/DDBJ whole genome shotgun (WGS) entry which is preliminary data.</text>
</comment>
<dbReference type="PANTHER" id="PTHR13495">
    <property type="entry name" value="NEFA-INTERACTING NUCLEAR PROTEIN NIP30"/>
    <property type="match status" value="1"/>
</dbReference>
<evidence type="ECO:0000313" key="5">
    <source>
        <dbReference type="EMBL" id="CAL55852.1"/>
    </source>
</evidence>
<feature type="compositionally biased region" description="Basic and acidic residues" evidence="3">
    <location>
        <begin position="190"/>
        <end position="206"/>
    </location>
</feature>
<name>Q00YQ7_OSTTA</name>
<sequence length="224" mass="25263">MSTTRPRDDATSVPMIRARDEERTFDREKVLGRDTASVFPSTTGGETSESARAAVQRKFITESELMTMRESERGGGDKGRETGKPLYQILAEREEHKEQEFQEKWASMKVGKNRPLDADEVEFLDEVENERRAAELKRKREENDELEKFKSLQRGTSATVREVENAPPAQEPPKPVVAVVKKKPTLVKARIKEPIEKKPSEVEKSSNENGLAGLLGDYTDSDGE</sequence>
<feature type="compositionally biased region" description="Basic and acidic residues" evidence="3">
    <location>
        <begin position="1"/>
        <end position="10"/>
    </location>
</feature>
<dbReference type="AlphaFoldDB" id="Q00YQ7"/>
<keyword evidence="2" id="KW-0539">Nucleus</keyword>
<dbReference type="Proteomes" id="UP000009170">
    <property type="component" value="Unassembled WGS sequence"/>
</dbReference>
<dbReference type="OMA" id="GWKTMKQ"/>
<dbReference type="FunCoup" id="Q00YQ7">
    <property type="interactions" value="909"/>
</dbReference>
<dbReference type="InParanoid" id="Q00YQ7"/>
<evidence type="ECO:0000313" key="6">
    <source>
        <dbReference type="Proteomes" id="UP000009170"/>
    </source>
</evidence>
<feature type="compositionally biased region" description="Polar residues" evidence="3">
    <location>
        <begin position="38"/>
        <end position="50"/>
    </location>
</feature>
<dbReference type="GO" id="GO:0005634">
    <property type="term" value="C:nucleus"/>
    <property type="evidence" value="ECO:0007669"/>
    <property type="project" value="UniProtKB-SubCell"/>
</dbReference>